<accession>A0A951U628</accession>
<evidence type="ECO:0000313" key="2">
    <source>
        <dbReference type="EMBL" id="MBW4467205.1"/>
    </source>
</evidence>
<gene>
    <name evidence="2" type="ORF">KME07_17400</name>
</gene>
<feature type="compositionally biased region" description="Acidic residues" evidence="1">
    <location>
        <begin position="426"/>
        <end position="438"/>
    </location>
</feature>
<comment type="caution">
    <text evidence="2">The sequence shown here is derived from an EMBL/GenBank/DDBJ whole genome shotgun (WGS) entry which is preliminary data.</text>
</comment>
<organism evidence="2 3">
    <name type="scientific">Pegethrix bostrychoides GSE-TBD4-15B</name>
    <dbReference type="NCBI Taxonomy" id="2839662"/>
    <lineage>
        <taxon>Bacteria</taxon>
        <taxon>Bacillati</taxon>
        <taxon>Cyanobacteriota</taxon>
        <taxon>Cyanophyceae</taxon>
        <taxon>Oculatellales</taxon>
        <taxon>Oculatellaceae</taxon>
        <taxon>Pegethrix</taxon>
    </lineage>
</organism>
<protein>
    <submittedName>
        <fullName evidence="2">Uncharacterized protein</fullName>
    </submittedName>
</protein>
<name>A0A951U628_9CYAN</name>
<dbReference type="AlphaFoldDB" id="A0A951U628"/>
<proteinExistence type="predicted"/>
<reference evidence="2" key="2">
    <citation type="journal article" date="2022" name="Microbiol. Resour. Announc.">
        <title>Metagenome Sequencing to Explore Phylogenomics of Terrestrial Cyanobacteria.</title>
        <authorList>
            <person name="Ward R.D."/>
            <person name="Stajich J.E."/>
            <person name="Johansen J.R."/>
            <person name="Huntemann M."/>
            <person name="Clum A."/>
            <person name="Foster B."/>
            <person name="Foster B."/>
            <person name="Roux S."/>
            <person name="Palaniappan K."/>
            <person name="Varghese N."/>
            <person name="Mukherjee S."/>
            <person name="Reddy T.B.K."/>
            <person name="Daum C."/>
            <person name="Copeland A."/>
            <person name="Chen I.A."/>
            <person name="Ivanova N.N."/>
            <person name="Kyrpides N.C."/>
            <person name="Shapiro N."/>
            <person name="Eloe-Fadrosh E.A."/>
            <person name="Pietrasiak N."/>
        </authorList>
    </citation>
    <scope>NUCLEOTIDE SEQUENCE</scope>
    <source>
        <strain evidence="2">GSE-TBD4-15B</strain>
    </source>
</reference>
<feature type="compositionally biased region" description="Low complexity" evidence="1">
    <location>
        <begin position="398"/>
        <end position="420"/>
    </location>
</feature>
<evidence type="ECO:0000313" key="3">
    <source>
        <dbReference type="Proteomes" id="UP000707356"/>
    </source>
</evidence>
<feature type="region of interest" description="Disordered" evidence="1">
    <location>
        <begin position="392"/>
        <end position="470"/>
    </location>
</feature>
<dbReference type="EMBL" id="JAHHHV010000074">
    <property type="protein sequence ID" value="MBW4467205.1"/>
    <property type="molecule type" value="Genomic_DNA"/>
</dbReference>
<evidence type="ECO:0000256" key="1">
    <source>
        <dbReference type="SAM" id="MobiDB-lite"/>
    </source>
</evidence>
<sequence length="556" mass="60707">MNRWQSLKQVRQALKQLWKRLPASALAVLMAASFMLGSAGCSRSGEGSGVMAFAPQRSRLSEVSPPFTIQALKQSLEANQPQVSILSPKSGQVVEKTQVDVKLQVKDLDLYKDEDLGLGLYLQVLLDSQPYAQIYDANQTLTLENLAPGTHTLRAFAVRPWHESFKNDGAFVQTTFHIFAKTPENNPDASQPLLTYNYPQGVYGAEPVLLDFLLTNAPLHLVAREDDKDDIPDWQVRCTINGESFTFDRWEPIYLKGFKPGTNWVQLELLDEKGDPLPNAFNNAVQLVTYEPGGSDTLARLTRGELTAEDARKIVDPNYLPPVIAPEPEVAEPEMIKAEPEVTEPEVIEPDIIEAEPEITEPEITEPEITEPEPEAILEPDLTEELAPEDMPPEVIEPAPIDSAAPAAPAPDLLPDLEAPTPSADLPEELPEPNESDDLPPAAPSPKQFLPTPLNPDAISPVPLTDLTPEAVKPAPVKPAMIGALDQVKGFFESLRKQPAEAASSYSLPSSNMSGASLEEPTIIDTLMESLPDSLRKPLMEELLNETATASPASPD</sequence>
<dbReference type="Proteomes" id="UP000707356">
    <property type="component" value="Unassembled WGS sequence"/>
</dbReference>
<reference evidence="2" key="1">
    <citation type="submission" date="2021-05" db="EMBL/GenBank/DDBJ databases">
        <authorList>
            <person name="Pietrasiak N."/>
            <person name="Ward R."/>
            <person name="Stajich J.E."/>
            <person name="Kurbessoian T."/>
        </authorList>
    </citation>
    <scope>NUCLEOTIDE SEQUENCE</scope>
    <source>
        <strain evidence="2">GSE-TBD4-15B</strain>
    </source>
</reference>
<feature type="region of interest" description="Disordered" evidence="1">
    <location>
        <begin position="352"/>
        <end position="375"/>
    </location>
</feature>